<comment type="pathway">
    <text evidence="12">Isoprenoid biosynthesis; isopentenyl diphosphate biosynthesis via mevalonate pathway; isopentenyl diphosphate from (R)-mevalonate: step 1/3.</text>
</comment>
<dbReference type="InterPro" id="IPR006203">
    <property type="entry name" value="GHMP_knse_ATP-bd_CS"/>
</dbReference>
<dbReference type="InterPro" id="IPR036554">
    <property type="entry name" value="GHMP_kinase_C_sf"/>
</dbReference>
<dbReference type="InterPro" id="IPR014721">
    <property type="entry name" value="Ribsml_uS5_D2-typ_fold_subgr"/>
</dbReference>
<dbReference type="GO" id="GO:0005524">
    <property type="term" value="F:ATP binding"/>
    <property type="evidence" value="ECO:0007669"/>
    <property type="project" value="UniProtKB-KW"/>
</dbReference>
<dbReference type="STRING" id="1210089.GCA_001613165_05238"/>
<keyword evidence="7" id="KW-0547">Nucleotide-binding</keyword>
<sequence length="329" mass="34022">MTREQERRLGSGRAHAKVIVFGEHAVVYGAPAIAAPVPELAVHVSATRSPSESGCRVTFSEVEPGAGTSALREPADAGLQTLVSNTLRAFGIGDCGIDLVVDCPIPPARGLGSSAACGRAVAVALADLFDRELDAQTGFDLVQSAERVAHGTPSGVDTAATASTVPILFRDGVAAPLSIGPETVFVVADSGTSSSTKDSVSRLRRRFEREPAEQRRFVTAITDITRSALTDIECGDVRGLGTKMTENHWLLGDLGLSTAHLDHLVQVALQAGACGAKVTGGGSGGCLLAVAEGPERAAEVAVRLGRGGAVATWTMSHASRSMEYRGSRI</sequence>
<dbReference type="Gene3D" id="3.30.70.890">
    <property type="entry name" value="GHMP kinase, C-terminal domain"/>
    <property type="match status" value="1"/>
</dbReference>
<evidence type="ECO:0000313" key="16">
    <source>
        <dbReference type="Proteomes" id="UP000255355"/>
    </source>
</evidence>
<keyword evidence="5" id="KW-0444">Lipid biosynthesis</keyword>
<name>A0A370H1U2_9NOCA</name>
<organism evidence="15 16">
    <name type="scientific">Nocardia mexicana</name>
    <dbReference type="NCBI Taxonomy" id="279262"/>
    <lineage>
        <taxon>Bacteria</taxon>
        <taxon>Bacillati</taxon>
        <taxon>Actinomycetota</taxon>
        <taxon>Actinomycetes</taxon>
        <taxon>Mycobacteriales</taxon>
        <taxon>Nocardiaceae</taxon>
        <taxon>Nocardia</taxon>
    </lineage>
</organism>
<evidence type="ECO:0000256" key="10">
    <source>
        <dbReference type="ARBA" id="ARBA00022842"/>
    </source>
</evidence>
<evidence type="ECO:0000256" key="8">
    <source>
        <dbReference type="ARBA" id="ARBA00022777"/>
    </source>
</evidence>
<evidence type="ECO:0000256" key="12">
    <source>
        <dbReference type="ARBA" id="ARBA00029438"/>
    </source>
</evidence>
<keyword evidence="6" id="KW-0808">Transferase</keyword>
<dbReference type="Pfam" id="PF08544">
    <property type="entry name" value="GHMP_kinases_C"/>
    <property type="match status" value="1"/>
</dbReference>
<evidence type="ECO:0000256" key="7">
    <source>
        <dbReference type="ARBA" id="ARBA00022741"/>
    </source>
</evidence>
<dbReference type="GO" id="GO:0005829">
    <property type="term" value="C:cytosol"/>
    <property type="evidence" value="ECO:0007669"/>
    <property type="project" value="TreeGrafter"/>
</dbReference>
<dbReference type="PANTHER" id="PTHR43290">
    <property type="entry name" value="MEVALONATE KINASE"/>
    <property type="match status" value="1"/>
</dbReference>
<keyword evidence="11" id="KW-0443">Lipid metabolism</keyword>
<dbReference type="InterPro" id="IPR013750">
    <property type="entry name" value="GHMP_kinase_C_dom"/>
</dbReference>
<evidence type="ECO:0000256" key="3">
    <source>
        <dbReference type="ARBA" id="ARBA00012103"/>
    </source>
</evidence>
<keyword evidence="10" id="KW-0460">Magnesium</keyword>
<evidence type="ECO:0000256" key="5">
    <source>
        <dbReference type="ARBA" id="ARBA00022516"/>
    </source>
</evidence>
<comment type="subcellular location">
    <subcellularLocation>
        <location evidence="1">Cytoplasm</location>
    </subcellularLocation>
</comment>
<dbReference type="EMBL" id="QQAZ01000006">
    <property type="protein sequence ID" value="RDI49985.1"/>
    <property type="molecule type" value="Genomic_DNA"/>
</dbReference>
<dbReference type="AlphaFoldDB" id="A0A370H1U2"/>
<reference evidence="15 16" key="1">
    <citation type="submission" date="2018-07" db="EMBL/GenBank/DDBJ databases">
        <title>Genomic Encyclopedia of Type Strains, Phase IV (KMG-IV): sequencing the most valuable type-strain genomes for metagenomic binning, comparative biology and taxonomic classification.</title>
        <authorList>
            <person name="Goeker M."/>
        </authorList>
    </citation>
    <scope>NUCLEOTIDE SEQUENCE [LARGE SCALE GENOMIC DNA]</scope>
    <source>
        <strain evidence="15 16">DSM 44952</strain>
    </source>
</reference>
<comment type="caution">
    <text evidence="15">The sequence shown here is derived from an EMBL/GenBank/DDBJ whole genome shotgun (WGS) entry which is preliminary data.</text>
</comment>
<evidence type="ECO:0000256" key="1">
    <source>
        <dbReference type="ARBA" id="ARBA00004496"/>
    </source>
</evidence>
<dbReference type="EC" id="2.7.1.36" evidence="3"/>
<dbReference type="UniPathway" id="UPA00057">
    <property type="reaction ID" value="UER00098"/>
</dbReference>
<evidence type="ECO:0000313" key="15">
    <source>
        <dbReference type="EMBL" id="RDI49985.1"/>
    </source>
</evidence>
<dbReference type="SUPFAM" id="SSF54211">
    <property type="entry name" value="Ribosomal protein S5 domain 2-like"/>
    <property type="match status" value="1"/>
</dbReference>
<dbReference type="SUPFAM" id="SSF55060">
    <property type="entry name" value="GHMP Kinase, C-terminal domain"/>
    <property type="match status" value="1"/>
</dbReference>
<comment type="similarity">
    <text evidence="2">Belongs to the GHMP kinase family. Mevalonate kinase subfamily.</text>
</comment>
<dbReference type="PANTHER" id="PTHR43290:SF2">
    <property type="entry name" value="MEVALONATE KINASE"/>
    <property type="match status" value="1"/>
</dbReference>
<keyword evidence="8 15" id="KW-0418">Kinase</keyword>
<dbReference type="InterPro" id="IPR020568">
    <property type="entry name" value="Ribosomal_Su5_D2-typ_SF"/>
</dbReference>
<keyword evidence="4" id="KW-0963">Cytoplasm</keyword>
<protein>
    <recommendedName>
        <fullName evidence="3">mevalonate kinase</fullName>
        <ecNumber evidence="3">2.7.1.36</ecNumber>
    </recommendedName>
</protein>
<dbReference type="PROSITE" id="PS00627">
    <property type="entry name" value="GHMP_KINASES_ATP"/>
    <property type="match status" value="1"/>
</dbReference>
<gene>
    <name evidence="15" type="ORF">DFR68_106423</name>
</gene>
<dbReference type="NCBIfam" id="TIGR00549">
    <property type="entry name" value="mevalon_kin"/>
    <property type="match status" value="1"/>
</dbReference>
<dbReference type="Pfam" id="PF00288">
    <property type="entry name" value="GHMP_kinases_N"/>
    <property type="match status" value="1"/>
</dbReference>
<dbReference type="GO" id="GO:0004496">
    <property type="term" value="F:mevalonate kinase activity"/>
    <property type="evidence" value="ECO:0007669"/>
    <property type="project" value="UniProtKB-EC"/>
</dbReference>
<evidence type="ECO:0000256" key="11">
    <source>
        <dbReference type="ARBA" id="ARBA00023098"/>
    </source>
</evidence>
<evidence type="ECO:0000259" key="14">
    <source>
        <dbReference type="Pfam" id="PF08544"/>
    </source>
</evidence>
<feature type="domain" description="GHMP kinase C-terminal" evidence="14">
    <location>
        <begin position="233"/>
        <end position="306"/>
    </location>
</feature>
<proteinExistence type="inferred from homology"/>
<dbReference type="Gene3D" id="3.30.230.10">
    <property type="match status" value="1"/>
</dbReference>
<dbReference type="GO" id="GO:0019287">
    <property type="term" value="P:isopentenyl diphosphate biosynthetic process, mevalonate pathway"/>
    <property type="evidence" value="ECO:0007669"/>
    <property type="project" value="UniProtKB-UniPathway"/>
</dbReference>
<evidence type="ECO:0000256" key="4">
    <source>
        <dbReference type="ARBA" id="ARBA00022490"/>
    </source>
</evidence>
<evidence type="ECO:0000256" key="6">
    <source>
        <dbReference type="ARBA" id="ARBA00022679"/>
    </source>
</evidence>
<dbReference type="InterPro" id="IPR006205">
    <property type="entry name" value="Mev_gal_kin"/>
</dbReference>
<dbReference type="PRINTS" id="PR00959">
    <property type="entry name" value="MEVGALKINASE"/>
</dbReference>
<dbReference type="Proteomes" id="UP000255355">
    <property type="component" value="Unassembled WGS sequence"/>
</dbReference>
<dbReference type="InterPro" id="IPR006204">
    <property type="entry name" value="GHMP_kinase_N_dom"/>
</dbReference>
<evidence type="ECO:0000259" key="13">
    <source>
        <dbReference type="Pfam" id="PF00288"/>
    </source>
</evidence>
<evidence type="ECO:0000256" key="9">
    <source>
        <dbReference type="ARBA" id="ARBA00022840"/>
    </source>
</evidence>
<keyword evidence="9" id="KW-0067">ATP-binding</keyword>
<evidence type="ECO:0000256" key="2">
    <source>
        <dbReference type="ARBA" id="ARBA00006495"/>
    </source>
</evidence>
<feature type="domain" description="GHMP kinase N-terminal" evidence="13">
    <location>
        <begin position="86"/>
        <end position="162"/>
    </location>
</feature>
<keyword evidence="16" id="KW-1185">Reference proteome</keyword>
<accession>A0A370H1U2</accession>
<dbReference type="RefSeq" id="WP_068024886.1">
    <property type="nucleotide sequence ID" value="NZ_QQAZ01000006.1"/>
</dbReference>